<reference evidence="1 2" key="1">
    <citation type="submission" date="2018-08" db="EMBL/GenBank/DDBJ databases">
        <title>Genomic Encyclopedia of Type Strains, Phase IV (KMG-IV): sequencing the most valuable type-strain genomes for metagenomic binning, comparative biology and taxonomic classification.</title>
        <authorList>
            <person name="Goeker M."/>
        </authorList>
    </citation>
    <scope>NUCLEOTIDE SEQUENCE [LARGE SCALE GENOMIC DNA]</scope>
    <source>
        <strain evidence="1 2">DSM 23923</strain>
    </source>
</reference>
<dbReference type="InterPro" id="IPR008323">
    <property type="entry name" value="UCP033563"/>
</dbReference>
<dbReference type="RefSeq" id="WP_116224241.1">
    <property type="nucleotide sequence ID" value="NZ_AP018437.1"/>
</dbReference>
<comment type="caution">
    <text evidence="1">The sequence shown here is derived from an EMBL/GenBank/DDBJ whole genome shotgun (WGS) entry which is preliminary data.</text>
</comment>
<dbReference type="AlphaFoldDB" id="A0A347ZSP8"/>
<dbReference type="Pfam" id="PF06245">
    <property type="entry name" value="DUF1015"/>
    <property type="match status" value="1"/>
</dbReference>
<dbReference type="EMBL" id="QUMS01000001">
    <property type="protein sequence ID" value="REG11098.1"/>
    <property type="molecule type" value="Genomic_DNA"/>
</dbReference>
<evidence type="ECO:0000313" key="1">
    <source>
        <dbReference type="EMBL" id="REG11098.1"/>
    </source>
</evidence>
<dbReference type="PANTHER" id="PTHR36454:SF1">
    <property type="entry name" value="DUF1015 DOMAIN-CONTAINING PROTEIN"/>
    <property type="match status" value="1"/>
</dbReference>
<gene>
    <name evidence="1" type="ORF">DFR64_0971</name>
</gene>
<sequence>MKNYLQIGIQAPDVLLPAEGIDYARWAVVACDQYTSEPDYWDAVEKVVGEAPSTYHLILPEAYLGTDKEASHQKQINPTMREYMQRQVLSPVEGFIFTERVIGKRIRRGLITALDLEQYSFSKGSKSLIRATEGTILDRLPPRIKIRKDALLEIPHILVLIDDPLETVIEPLGTMKSEMDTLYDFDLMQSGGHLSGYRIKNEEVEKRIVAALEKLLQPEQFQQKYNVDETEAPFLFAVGDGNHSLATAKSVWEEVKAGRSDTDPARFALVELINIHDPALEFEPIHRLLKNPRVDLHAALEKYFANSLTVENKTDFATLKKAVMESPAAVQKFGLITPEGFRVYEIKNPQQALTVGSVQTFLDDLIKKDELESIDYVHGAETVLNLGSKENHAGIFLPVMQKSQLFEAVIKDGSLPRKTFSMGEANEKRFYLECRQIQ</sequence>
<accession>A0A347ZSP8</accession>
<dbReference type="PANTHER" id="PTHR36454">
    <property type="entry name" value="LMO2823 PROTEIN"/>
    <property type="match status" value="1"/>
</dbReference>
<dbReference type="OrthoDB" id="6396832at2"/>
<name>A0A347ZSP8_9CHLR</name>
<evidence type="ECO:0000313" key="2">
    <source>
        <dbReference type="Proteomes" id="UP000256388"/>
    </source>
</evidence>
<protein>
    <submittedName>
        <fullName evidence="1">Uncharacterized protein DUF1015</fullName>
    </submittedName>
</protein>
<dbReference type="Proteomes" id="UP000256388">
    <property type="component" value="Unassembled WGS sequence"/>
</dbReference>
<proteinExistence type="predicted"/>
<organism evidence="1 2">
    <name type="scientific">Pelolinea submarina</name>
    <dbReference type="NCBI Taxonomy" id="913107"/>
    <lineage>
        <taxon>Bacteria</taxon>
        <taxon>Bacillati</taxon>
        <taxon>Chloroflexota</taxon>
        <taxon>Anaerolineae</taxon>
        <taxon>Anaerolineales</taxon>
        <taxon>Anaerolineaceae</taxon>
        <taxon>Pelolinea</taxon>
    </lineage>
</organism>
<keyword evidence="2" id="KW-1185">Reference proteome</keyword>